<dbReference type="AlphaFoldDB" id="A0A8H4A7M2"/>
<dbReference type="GO" id="GO:0016757">
    <property type="term" value="F:glycosyltransferase activity"/>
    <property type="evidence" value="ECO:0007669"/>
    <property type="project" value="UniProtKB-KW"/>
</dbReference>
<dbReference type="GO" id="GO:0016020">
    <property type="term" value="C:membrane"/>
    <property type="evidence" value="ECO:0007669"/>
    <property type="project" value="UniProtKB-SubCell"/>
</dbReference>
<evidence type="ECO:0000256" key="5">
    <source>
        <dbReference type="ARBA" id="ARBA00022989"/>
    </source>
</evidence>
<evidence type="ECO:0000256" key="4">
    <source>
        <dbReference type="ARBA" id="ARBA00022692"/>
    </source>
</evidence>
<reference evidence="10 11" key="1">
    <citation type="journal article" date="2019" name="Environ. Microbiol.">
        <title>At the nexus of three kingdoms: the genome of the mycorrhizal fungus Gigaspora margarita provides insights into plant, endobacterial and fungal interactions.</title>
        <authorList>
            <person name="Venice F."/>
            <person name="Ghignone S."/>
            <person name="Salvioli di Fossalunga A."/>
            <person name="Amselem J."/>
            <person name="Novero M."/>
            <person name="Xianan X."/>
            <person name="Sedzielewska Toro K."/>
            <person name="Morin E."/>
            <person name="Lipzen A."/>
            <person name="Grigoriev I.V."/>
            <person name="Henrissat B."/>
            <person name="Martin F.M."/>
            <person name="Bonfante P."/>
        </authorList>
    </citation>
    <scope>NUCLEOTIDE SEQUENCE [LARGE SCALE GENOMIC DNA]</scope>
    <source>
        <strain evidence="10 11">BEG34</strain>
    </source>
</reference>
<keyword evidence="11" id="KW-1185">Reference proteome</keyword>
<evidence type="ECO:0000256" key="8">
    <source>
        <dbReference type="SAM" id="Phobius"/>
    </source>
</evidence>
<dbReference type="OrthoDB" id="529273at2759"/>
<dbReference type="PANTHER" id="PTHR20961:SF38">
    <property type="entry name" value="PROTEIN O-LINKED-MANNOSE BETA-1,4-N-ACETYLGLUCOSAMINYLTRANSFERASE 2"/>
    <property type="match status" value="1"/>
</dbReference>
<feature type="domain" description="Glycosyltransferase 61 catalytic" evidence="9">
    <location>
        <begin position="130"/>
        <end position="357"/>
    </location>
</feature>
<evidence type="ECO:0000313" key="11">
    <source>
        <dbReference type="Proteomes" id="UP000439903"/>
    </source>
</evidence>
<feature type="transmembrane region" description="Helical" evidence="8">
    <location>
        <begin position="7"/>
        <end position="27"/>
    </location>
</feature>
<dbReference type="InterPro" id="IPR007657">
    <property type="entry name" value="Glycosyltransferase_61"/>
</dbReference>
<dbReference type="Pfam" id="PF04577">
    <property type="entry name" value="Glyco_transf_61"/>
    <property type="match status" value="1"/>
</dbReference>
<dbReference type="Proteomes" id="UP000439903">
    <property type="component" value="Unassembled WGS sequence"/>
</dbReference>
<evidence type="ECO:0000313" key="10">
    <source>
        <dbReference type="EMBL" id="KAF0454171.1"/>
    </source>
</evidence>
<dbReference type="PANTHER" id="PTHR20961">
    <property type="entry name" value="GLYCOSYLTRANSFERASE"/>
    <property type="match status" value="1"/>
</dbReference>
<evidence type="ECO:0000256" key="1">
    <source>
        <dbReference type="ARBA" id="ARBA00004167"/>
    </source>
</evidence>
<keyword evidence="4 8" id="KW-0812">Transmembrane</keyword>
<keyword evidence="6 8" id="KW-0472">Membrane</keyword>
<evidence type="ECO:0000259" key="9">
    <source>
        <dbReference type="Pfam" id="PF04577"/>
    </source>
</evidence>
<keyword evidence="5 8" id="KW-1133">Transmembrane helix</keyword>
<evidence type="ECO:0000256" key="6">
    <source>
        <dbReference type="ARBA" id="ARBA00023136"/>
    </source>
</evidence>
<evidence type="ECO:0000256" key="7">
    <source>
        <dbReference type="ARBA" id="ARBA00023180"/>
    </source>
</evidence>
<comment type="caution">
    <text evidence="10">The sequence shown here is derived from an EMBL/GenBank/DDBJ whole genome shotgun (WGS) entry which is preliminary data.</text>
</comment>
<dbReference type="EMBL" id="WTPW01001133">
    <property type="protein sequence ID" value="KAF0454171.1"/>
    <property type="molecule type" value="Genomic_DNA"/>
</dbReference>
<keyword evidence="7" id="KW-0325">Glycoprotein</keyword>
<comment type="subcellular location">
    <subcellularLocation>
        <location evidence="1">Membrane</location>
        <topology evidence="1">Single-pass membrane protein</topology>
    </subcellularLocation>
</comment>
<keyword evidence="2" id="KW-0328">Glycosyltransferase</keyword>
<dbReference type="InterPro" id="IPR049625">
    <property type="entry name" value="Glyco_transf_61_cat"/>
</dbReference>
<accession>A0A8H4A7M2</accession>
<evidence type="ECO:0000256" key="2">
    <source>
        <dbReference type="ARBA" id="ARBA00022676"/>
    </source>
</evidence>
<evidence type="ECO:0000256" key="3">
    <source>
        <dbReference type="ARBA" id="ARBA00022679"/>
    </source>
</evidence>
<organism evidence="10 11">
    <name type="scientific">Gigaspora margarita</name>
    <dbReference type="NCBI Taxonomy" id="4874"/>
    <lineage>
        <taxon>Eukaryota</taxon>
        <taxon>Fungi</taxon>
        <taxon>Fungi incertae sedis</taxon>
        <taxon>Mucoromycota</taxon>
        <taxon>Glomeromycotina</taxon>
        <taxon>Glomeromycetes</taxon>
        <taxon>Diversisporales</taxon>
        <taxon>Gigasporaceae</taxon>
        <taxon>Gigaspora</taxon>
    </lineage>
</organism>
<proteinExistence type="predicted"/>
<gene>
    <name evidence="10" type="ORF">F8M41_001659</name>
</gene>
<protein>
    <recommendedName>
        <fullName evidence="9">Glycosyltransferase 61 catalytic domain-containing protein</fullName>
    </recommendedName>
</protein>
<sequence>MKLILRKFPYVIFILLILCALYFLPFIDRYHGYHDWLIGDHLTTPLAQSTSKCQGEGRATVCEFTNLCVDRKHGVYIVNQDDISLMANVMNSDEASDFFWKPAVRSSHPEKVQYINDTVFVYGLYAPFHFSHWMFNGLLPLYSMMRTYNATRNAWLMQIHIVDDQPSRMIPQDISFLTDGKEIVFNYENMLTEMQVMPPTVPICFANAVVGAGNRCSLYYCEKNIPAEHYDQFRNDILNHFIHNGQWEKYMHKEQADKRVFACINSTKIYTSDNGENDANTPVIGVLQRYHNRHILNAEELINALVKQKYTVKFLNFDVGCSLPTTAKLLEDVDILISSHGNGIGDAIFMAPKTSILSIDSRFYSEPWFAYVHTASGRRFYNFECESSDCQVADIELAKQVLEQEGVTLTHYELLEYVGPKYPTRLINKYFAGDDKGAYSRYTKDVTRLVDVEKLVRFVKEILEEMPLIKNKSFVELCEIGKCCGPWCDGALEKNVFKKGNAWGGEERQTANGVINWKAAA</sequence>
<keyword evidence="3" id="KW-0808">Transferase</keyword>
<name>A0A8H4A7M2_GIGMA</name>